<name>A0A6G9QFZ5_9GAMM</name>
<keyword evidence="14" id="KW-1185">Reference proteome</keyword>
<comment type="cofactor">
    <cofactor evidence="10">
        <name>[3Fe-4S] cluster</name>
        <dbReference type="ChEBI" id="CHEBI:21137"/>
    </cofactor>
    <text evidence="10">Binds 1 [3Fe-4S] cluster.</text>
</comment>
<dbReference type="PROSITE" id="PS51085">
    <property type="entry name" value="2FE2S_FER_2"/>
    <property type="match status" value="1"/>
</dbReference>
<proteinExistence type="inferred from homology"/>
<evidence type="ECO:0000256" key="2">
    <source>
        <dbReference type="ARBA" id="ARBA00022485"/>
    </source>
</evidence>
<sequence>MINTPRTIRFDIFRYDPQDPQDKPKMVTYEVTEAPGMTVFIALNQLRETQDPSLQFDFVCRAGICGSCAMVINGIPTLACRTLTANYANGNIKLMPLPGFELIGDLSVNTGKFMRELAERLQLWLQPDGVESNIHRIEKPMDPEEAAKLYELERCVECGVCVSACATKQMRDTFVGAVGMMKIARFELDSRDARTAEDFYHVIGNQDGVFGCMTLLGCQDACPKDLPHMQQIAYLRRKMAHTIVSC</sequence>
<evidence type="ECO:0000259" key="11">
    <source>
        <dbReference type="PROSITE" id="PS51085"/>
    </source>
</evidence>
<evidence type="ECO:0000256" key="4">
    <source>
        <dbReference type="ARBA" id="ARBA00022723"/>
    </source>
</evidence>
<dbReference type="PROSITE" id="PS00197">
    <property type="entry name" value="2FE2S_FER_1"/>
    <property type="match status" value="1"/>
</dbReference>
<dbReference type="PROSITE" id="PS51379">
    <property type="entry name" value="4FE4S_FER_2"/>
    <property type="match status" value="1"/>
</dbReference>
<evidence type="ECO:0000256" key="5">
    <source>
        <dbReference type="ARBA" id="ARBA00023002"/>
    </source>
</evidence>
<dbReference type="Pfam" id="PF13183">
    <property type="entry name" value="Fer4_8"/>
    <property type="match status" value="1"/>
</dbReference>
<dbReference type="Gene3D" id="3.10.20.30">
    <property type="match status" value="1"/>
</dbReference>
<feature type="domain" description="2Fe-2S ferredoxin-type" evidence="11">
    <location>
        <begin position="6"/>
        <end position="98"/>
    </location>
</feature>
<dbReference type="EMBL" id="CP050313">
    <property type="protein sequence ID" value="QIR13440.1"/>
    <property type="molecule type" value="Genomic_DNA"/>
</dbReference>
<dbReference type="GO" id="GO:0008177">
    <property type="term" value="F:succinate dehydrogenase (quinone) activity"/>
    <property type="evidence" value="ECO:0007669"/>
    <property type="project" value="UniProtKB-EC"/>
</dbReference>
<dbReference type="NCBIfam" id="TIGR00384">
    <property type="entry name" value="dhsB"/>
    <property type="match status" value="1"/>
</dbReference>
<dbReference type="InterPro" id="IPR004489">
    <property type="entry name" value="Succ_DH/fum_Rdtase_Fe-S"/>
</dbReference>
<dbReference type="GO" id="GO:0009055">
    <property type="term" value="F:electron transfer activity"/>
    <property type="evidence" value="ECO:0007669"/>
    <property type="project" value="InterPro"/>
</dbReference>
<evidence type="ECO:0000256" key="9">
    <source>
        <dbReference type="ARBA" id="ARBA00066269"/>
    </source>
</evidence>
<keyword evidence="4 10" id="KW-0479">Metal-binding</keyword>
<evidence type="ECO:0000256" key="1">
    <source>
        <dbReference type="ARBA" id="ARBA00009433"/>
    </source>
</evidence>
<keyword evidence="10" id="KW-0003">3Fe-4S</keyword>
<reference evidence="13 14" key="1">
    <citation type="submission" date="2020-03" db="EMBL/GenBank/DDBJ databases">
        <title>Complete genome sequence of Shewanella sp.</title>
        <authorList>
            <person name="Kim Y.-S."/>
            <person name="Kim S.-J."/>
            <person name="Jung H.-K."/>
            <person name="Kim K.-H."/>
        </authorList>
    </citation>
    <scope>NUCLEOTIDE SEQUENCE [LARGE SCALE GENOMIC DNA]</scope>
    <source>
        <strain evidence="13 14">PN3F2</strain>
    </source>
</reference>
<protein>
    <recommendedName>
        <fullName evidence="10">Fumarate reductase iron-sulfur subunit</fullName>
        <ecNumber evidence="10">1.3.5.1</ecNumber>
    </recommendedName>
</protein>
<dbReference type="InterPro" id="IPR050573">
    <property type="entry name" value="SDH/FRD_Iron-Sulfur"/>
</dbReference>
<dbReference type="SUPFAM" id="SSF54292">
    <property type="entry name" value="2Fe-2S ferredoxin-like"/>
    <property type="match status" value="1"/>
</dbReference>
<dbReference type="GO" id="GO:0022904">
    <property type="term" value="P:respiratory electron transport chain"/>
    <property type="evidence" value="ECO:0007669"/>
    <property type="project" value="TreeGrafter"/>
</dbReference>
<gene>
    <name evidence="13" type="ORF">HBH39_02120</name>
</gene>
<dbReference type="KEGG" id="saes:HBH39_02120"/>
<dbReference type="InterPro" id="IPR025192">
    <property type="entry name" value="Succ_DH/fum_Rdtase_N"/>
</dbReference>
<evidence type="ECO:0000313" key="13">
    <source>
        <dbReference type="EMBL" id="QIR13440.1"/>
    </source>
</evidence>
<dbReference type="PANTHER" id="PTHR11921">
    <property type="entry name" value="SUCCINATE DEHYDROGENASE IRON-SULFUR PROTEIN"/>
    <property type="match status" value="1"/>
</dbReference>
<dbReference type="InterPro" id="IPR006058">
    <property type="entry name" value="2Fe2S_fd_BS"/>
</dbReference>
<evidence type="ECO:0000313" key="14">
    <source>
        <dbReference type="Proteomes" id="UP000502608"/>
    </source>
</evidence>
<dbReference type="PANTHER" id="PTHR11921:SF36">
    <property type="entry name" value="FUMARATE REDUCTASE IRON-SULFUR SUBUNIT"/>
    <property type="match status" value="1"/>
</dbReference>
<keyword evidence="5" id="KW-0560">Oxidoreductase</keyword>
<dbReference type="GO" id="GO:0006099">
    <property type="term" value="P:tricarboxylic acid cycle"/>
    <property type="evidence" value="ECO:0007669"/>
    <property type="project" value="InterPro"/>
</dbReference>
<comment type="cofactor">
    <cofactor evidence="10">
        <name>[4Fe-4S] cluster</name>
        <dbReference type="ChEBI" id="CHEBI:49883"/>
    </cofactor>
    <text evidence="10">Binds 1 [4Fe-4S] cluster.</text>
</comment>
<evidence type="ECO:0000256" key="8">
    <source>
        <dbReference type="ARBA" id="ARBA00023075"/>
    </source>
</evidence>
<organism evidence="13 14">
    <name type="scientific">Shewanella aestuarii</name>
    <dbReference type="NCBI Taxonomy" id="1028752"/>
    <lineage>
        <taxon>Bacteria</taxon>
        <taxon>Pseudomonadati</taxon>
        <taxon>Pseudomonadota</taxon>
        <taxon>Gammaproteobacteria</taxon>
        <taxon>Alteromonadales</taxon>
        <taxon>Shewanellaceae</taxon>
        <taxon>Shewanella</taxon>
    </lineage>
</organism>
<dbReference type="GO" id="GO:0051538">
    <property type="term" value="F:3 iron, 4 sulfur cluster binding"/>
    <property type="evidence" value="ECO:0007669"/>
    <property type="project" value="UniProtKB-KW"/>
</dbReference>
<dbReference type="InterPro" id="IPR036010">
    <property type="entry name" value="2Fe-2S_ferredoxin-like_sf"/>
</dbReference>
<evidence type="ECO:0000256" key="6">
    <source>
        <dbReference type="ARBA" id="ARBA00023004"/>
    </source>
</evidence>
<keyword evidence="8" id="KW-0830">Ubiquinone</keyword>
<dbReference type="InterPro" id="IPR001041">
    <property type="entry name" value="2Fe-2S_ferredoxin-type"/>
</dbReference>
<evidence type="ECO:0000256" key="10">
    <source>
        <dbReference type="RuleBase" id="RU361237"/>
    </source>
</evidence>
<dbReference type="Gene3D" id="1.10.1060.10">
    <property type="entry name" value="Alpha-helical ferredoxin"/>
    <property type="match status" value="1"/>
</dbReference>
<dbReference type="GO" id="GO:0046872">
    <property type="term" value="F:metal ion binding"/>
    <property type="evidence" value="ECO:0007669"/>
    <property type="project" value="UniProtKB-KW"/>
</dbReference>
<keyword evidence="7 10" id="KW-0411">Iron-sulfur</keyword>
<dbReference type="Proteomes" id="UP000502608">
    <property type="component" value="Chromosome"/>
</dbReference>
<comment type="cofactor">
    <cofactor evidence="10">
        <name>[2Fe-2S] cluster</name>
        <dbReference type="ChEBI" id="CHEBI:190135"/>
    </cofactor>
    <text evidence="10">Binds 1 [2Fe-2S] cluster.</text>
</comment>
<dbReference type="NCBIfam" id="NF010071">
    <property type="entry name" value="PRK13552.1"/>
    <property type="match status" value="1"/>
</dbReference>
<dbReference type="GO" id="GO:0051539">
    <property type="term" value="F:4 iron, 4 sulfur cluster binding"/>
    <property type="evidence" value="ECO:0007669"/>
    <property type="project" value="UniProtKB-KW"/>
</dbReference>
<feature type="domain" description="4Fe-4S ferredoxin-type" evidence="12">
    <location>
        <begin position="145"/>
        <end position="175"/>
    </location>
</feature>
<dbReference type="GO" id="GO:0051537">
    <property type="term" value="F:2 iron, 2 sulfur cluster binding"/>
    <property type="evidence" value="ECO:0007669"/>
    <property type="project" value="UniProtKB-KW"/>
</dbReference>
<dbReference type="InterPro" id="IPR017896">
    <property type="entry name" value="4Fe4S_Fe-S-bd"/>
</dbReference>
<dbReference type="InterPro" id="IPR012675">
    <property type="entry name" value="Beta-grasp_dom_sf"/>
</dbReference>
<dbReference type="InterPro" id="IPR009051">
    <property type="entry name" value="Helical_ferredxn"/>
</dbReference>
<dbReference type="Pfam" id="PF13085">
    <property type="entry name" value="Fer2_3"/>
    <property type="match status" value="1"/>
</dbReference>
<dbReference type="SUPFAM" id="SSF46548">
    <property type="entry name" value="alpha-helical ferredoxin"/>
    <property type="match status" value="1"/>
</dbReference>
<keyword evidence="3 10" id="KW-0001">2Fe-2S</keyword>
<comment type="catalytic activity">
    <reaction evidence="10">
        <text>a menaquinone + succinate = a menaquinol + fumarate</text>
        <dbReference type="Rhea" id="RHEA:27834"/>
        <dbReference type="Rhea" id="RHEA-COMP:9537"/>
        <dbReference type="Rhea" id="RHEA-COMP:9539"/>
        <dbReference type="ChEBI" id="CHEBI:16374"/>
        <dbReference type="ChEBI" id="CHEBI:18151"/>
        <dbReference type="ChEBI" id="CHEBI:29806"/>
        <dbReference type="ChEBI" id="CHEBI:30031"/>
        <dbReference type="EC" id="1.3.5.1"/>
    </reaction>
</comment>
<comment type="similarity">
    <text evidence="1 10">Belongs to the succinate dehydrogenase/fumarate reductase iron-sulfur protein family.</text>
</comment>
<dbReference type="FunFam" id="1.10.1060.10:FF:000003">
    <property type="entry name" value="Succinate dehydrogenase iron-sulfur subunit"/>
    <property type="match status" value="1"/>
</dbReference>
<evidence type="ECO:0000256" key="7">
    <source>
        <dbReference type="ARBA" id="ARBA00023014"/>
    </source>
</evidence>
<evidence type="ECO:0000256" key="3">
    <source>
        <dbReference type="ARBA" id="ARBA00022714"/>
    </source>
</evidence>
<keyword evidence="2 10" id="KW-0004">4Fe-4S</keyword>
<evidence type="ECO:0000259" key="12">
    <source>
        <dbReference type="PROSITE" id="PS51379"/>
    </source>
</evidence>
<dbReference type="RefSeq" id="WP_167675175.1">
    <property type="nucleotide sequence ID" value="NZ_CP050313.1"/>
</dbReference>
<accession>A0A6G9QFZ5</accession>
<comment type="subunit">
    <text evidence="9">Part of an enzyme complex containing three subunits: a flavoprotein (frdA), an iron-sulfur protein (frdB), and diheme cytochrome b (frdC).</text>
</comment>
<dbReference type="AlphaFoldDB" id="A0A6G9QFZ5"/>
<keyword evidence="6 10" id="KW-0408">Iron</keyword>
<dbReference type="EC" id="1.3.5.1" evidence="10"/>